<evidence type="ECO:0000256" key="1">
    <source>
        <dbReference type="SAM" id="MobiDB-lite"/>
    </source>
</evidence>
<keyword evidence="2" id="KW-1133">Transmembrane helix</keyword>
<dbReference type="EMBL" id="ML992662">
    <property type="protein sequence ID" value="KAF2217613.1"/>
    <property type="molecule type" value="Genomic_DNA"/>
</dbReference>
<keyword evidence="4" id="KW-1185">Reference proteome</keyword>
<feature type="transmembrane region" description="Helical" evidence="2">
    <location>
        <begin position="154"/>
        <end position="173"/>
    </location>
</feature>
<evidence type="ECO:0000256" key="2">
    <source>
        <dbReference type="SAM" id="Phobius"/>
    </source>
</evidence>
<proteinExistence type="predicted"/>
<name>A0A6A6FW10_9PEZI</name>
<evidence type="ECO:0008006" key="5">
    <source>
        <dbReference type="Google" id="ProtNLM"/>
    </source>
</evidence>
<dbReference type="AlphaFoldDB" id="A0A6A6FW10"/>
<organism evidence="3 4">
    <name type="scientific">Cercospora zeae-maydis SCOH1-5</name>
    <dbReference type="NCBI Taxonomy" id="717836"/>
    <lineage>
        <taxon>Eukaryota</taxon>
        <taxon>Fungi</taxon>
        <taxon>Dikarya</taxon>
        <taxon>Ascomycota</taxon>
        <taxon>Pezizomycotina</taxon>
        <taxon>Dothideomycetes</taxon>
        <taxon>Dothideomycetidae</taxon>
        <taxon>Mycosphaerellales</taxon>
        <taxon>Mycosphaerellaceae</taxon>
        <taxon>Cercospora</taxon>
    </lineage>
</organism>
<reference evidence="3" key="1">
    <citation type="journal article" date="2020" name="Stud. Mycol.">
        <title>101 Dothideomycetes genomes: a test case for predicting lifestyles and emergence of pathogens.</title>
        <authorList>
            <person name="Haridas S."/>
            <person name="Albert R."/>
            <person name="Binder M."/>
            <person name="Bloem J."/>
            <person name="Labutti K."/>
            <person name="Salamov A."/>
            <person name="Andreopoulos B."/>
            <person name="Baker S."/>
            <person name="Barry K."/>
            <person name="Bills G."/>
            <person name="Bluhm B."/>
            <person name="Cannon C."/>
            <person name="Castanera R."/>
            <person name="Culley D."/>
            <person name="Daum C."/>
            <person name="Ezra D."/>
            <person name="Gonzalez J."/>
            <person name="Henrissat B."/>
            <person name="Kuo A."/>
            <person name="Liang C."/>
            <person name="Lipzen A."/>
            <person name="Lutzoni F."/>
            <person name="Magnuson J."/>
            <person name="Mondo S."/>
            <person name="Nolan M."/>
            <person name="Ohm R."/>
            <person name="Pangilinan J."/>
            <person name="Park H.-J."/>
            <person name="Ramirez L."/>
            <person name="Alfaro M."/>
            <person name="Sun H."/>
            <person name="Tritt A."/>
            <person name="Yoshinaga Y."/>
            <person name="Zwiers L.-H."/>
            <person name="Turgeon B."/>
            <person name="Goodwin S."/>
            <person name="Spatafora J."/>
            <person name="Crous P."/>
            <person name="Grigoriev I."/>
        </authorList>
    </citation>
    <scope>NUCLEOTIDE SEQUENCE</scope>
    <source>
        <strain evidence="3">SCOH1-5</strain>
    </source>
</reference>
<dbReference type="Proteomes" id="UP000799539">
    <property type="component" value="Unassembled WGS sequence"/>
</dbReference>
<feature type="compositionally biased region" description="Basic and acidic residues" evidence="1">
    <location>
        <begin position="20"/>
        <end position="53"/>
    </location>
</feature>
<dbReference type="Pfam" id="PF10329">
    <property type="entry name" value="DUF2417"/>
    <property type="match status" value="1"/>
</dbReference>
<dbReference type="SUPFAM" id="SSF53474">
    <property type="entry name" value="alpha/beta-Hydrolases"/>
    <property type="match status" value="1"/>
</dbReference>
<keyword evidence="2" id="KW-0812">Transmembrane</keyword>
<feature type="transmembrane region" description="Helical" evidence="2">
    <location>
        <begin position="122"/>
        <end position="142"/>
    </location>
</feature>
<keyword evidence="2" id="KW-0472">Membrane</keyword>
<dbReference type="Gene3D" id="3.40.50.1820">
    <property type="entry name" value="alpha/beta hydrolase"/>
    <property type="match status" value="1"/>
</dbReference>
<evidence type="ECO:0000313" key="4">
    <source>
        <dbReference type="Proteomes" id="UP000799539"/>
    </source>
</evidence>
<feature type="compositionally biased region" description="Polar residues" evidence="1">
    <location>
        <begin position="1"/>
        <end position="12"/>
    </location>
</feature>
<feature type="transmembrane region" description="Helical" evidence="2">
    <location>
        <begin position="185"/>
        <end position="205"/>
    </location>
</feature>
<dbReference type="InterPro" id="IPR029058">
    <property type="entry name" value="AB_hydrolase_fold"/>
</dbReference>
<feature type="region of interest" description="Disordered" evidence="1">
    <location>
        <begin position="1"/>
        <end position="68"/>
    </location>
</feature>
<feature type="transmembrane region" description="Helical" evidence="2">
    <location>
        <begin position="226"/>
        <end position="252"/>
    </location>
</feature>
<dbReference type="InterPro" id="IPR019431">
    <property type="entry name" value="DUF2417"/>
</dbReference>
<protein>
    <recommendedName>
        <fullName evidence="5">Mitochondrial integral membrane protein</fullName>
    </recommendedName>
</protein>
<feature type="transmembrane region" description="Helical" evidence="2">
    <location>
        <begin position="88"/>
        <end position="110"/>
    </location>
</feature>
<sequence length="571" mass="64256">MTLEITSPSRTLPASHRSTKKDDDRPEQNGEGNSRRDFEDDSRMREPTERDRLLPAGNRRPPHADGYLDPDDPAVSPYNLWTVRFMRYLTVLFLVLTFLWWVLLLVSIFVSPPGLHTRGSGFFDFSYTTLAAGILLNSLLFFSGPSLAMRVTQGVLGFVLVINVIIIAAVQRLRAEEGAPGIASVVWVTLMAVWCISTDRVVAWAKREEEERLTGRPETRRTLREWLAVLASTTILVVFVLITVLMTATLVIRSLDAGLGFEGERVRVDSGRYDVHFACVGNKTTDKHGNANPTILIESAEDPVEYDFEHWAYAAYKNGTIDRYCYWDRPGYAWSDNAPSPHSAGMSADNLAEALAIQGEQGPWILVSAGYGSIVSRIFSARNFREVVGIMLVDPLHEDYLDQLASPVTGFQIWGWGVISPLGLRRILGAIFGGQTRDDRVYGKSAYLGGKFIKAKLQENLVANSFSRQEISSARTIQAEDTPLVVVSSGIRVRSDDKWASKQRDLTNITGKLLHWDVVNKAPHYVWHTRDGRDTMEKRLGQLVKEHYKPSKDRPKLEQTMVEQYRTEHEL</sequence>
<evidence type="ECO:0000313" key="3">
    <source>
        <dbReference type="EMBL" id="KAF2217613.1"/>
    </source>
</evidence>
<accession>A0A6A6FW10</accession>
<gene>
    <name evidence="3" type="ORF">CERZMDRAFT_104260</name>
</gene>
<dbReference type="OrthoDB" id="164921at2759"/>